<comment type="caution">
    <text evidence="3">The sequence shown here is derived from an EMBL/GenBank/DDBJ whole genome shotgun (WGS) entry which is preliminary data.</text>
</comment>
<protein>
    <recommendedName>
        <fullName evidence="5">CU044_5270 family protein</fullName>
    </recommendedName>
</protein>
<dbReference type="EMBL" id="BMMK01000012">
    <property type="protein sequence ID" value="GGM57246.1"/>
    <property type="molecule type" value="Genomic_DNA"/>
</dbReference>
<dbReference type="Proteomes" id="UP000637578">
    <property type="component" value="Unassembled WGS sequence"/>
</dbReference>
<evidence type="ECO:0000256" key="2">
    <source>
        <dbReference type="SAM" id="Phobius"/>
    </source>
</evidence>
<evidence type="ECO:0000313" key="3">
    <source>
        <dbReference type="EMBL" id="GGM57246.1"/>
    </source>
</evidence>
<feature type="transmembrane region" description="Helical" evidence="2">
    <location>
        <begin position="37"/>
        <end position="56"/>
    </location>
</feature>
<name>A0A8J3FWY4_9PSEU</name>
<proteinExistence type="predicted"/>
<dbReference type="AlphaFoldDB" id="A0A8J3FWY4"/>
<evidence type="ECO:0000256" key="1">
    <source>
        <dbReference type="SAM" id="MobiDB-lite"/>
    </source>
</evidence>
<keyword evidence="2" id="KW-0812">Transmembrane</keyword>
<organism evidence="3 4">
    <name type="scientific">Longimycelium tulufanense</name>
    <dbReference type="NCBI Taxonomy" id="907463"/>
    <lineage>
        <taxon>Bacteria</taxon>
        <taxon>Bacillati</taxon>
        <taxon>Actinomycetota</taxon>
        <taxon>Actinomycetes</taxon>
        <taxon>Pseudonocardiales</taxon>
        <taxon>Pseudonocardiaceae</taxon>
        <taxon>Longimycelium</taxon>
    </lineage>
</organism>
<sequence>MGPEQADQVLRRHRLDPPEVDPPALHPPRTRRWRRPWIAAAAAMVTVLGVASVLAWSQRTTDVQVPPLLEYQPAAASDPQNLLRELADVAERQAVVGSGSVHYAKTRTWSFTTDATTRGDTIGTDIREGTVELWERPDGSGYRTTKGGQLPFDTADTVAPQTDPPAHSTGPVPPDLRDLPVRDAGSAVVDRLDARKPVGELLDDVADAWVKRSGDPTTAAAVLRFLADRHGLQVAGTTTDRAGRAAVAVSAEVTLGRGWFPHQRRYLLIDPTTGFPLALEHVALAADAQALGIRVATPVTVHYTLFERGGWVEQVRQPL</sequence>
<feature type="region of interest" description="Disordered" evidence="1">
    <location>
        <begin position="1"/>
        <end position="29"/>
    </location>
</feature>
<keyword evidence="2" id="KW-1133">Transmembrane helix</keyword>
<reference evidence="3" key="2">
    <citation type="submission" date="2020-09" db="EMBL/GenBank/DDBJ databases">
        <authorList>
            <person name="Sun Q."/>
            <person name="Zhou Y."/>
        </authorList>
    </citation>
    <scope>NUCLEOTIDE SEQUENCE</scope>
    <source>
        <strain evidence="3">CGMCC 4.5737</strain>
    </source>
</reference>
<feature type="region of interest" description="Disordered" evidence="1">
    <location>
        <begin position="136"/>
        <end position="179"/>
    </location>
</feature>
<gene>
    <name evidence="3" type="ORF">GCM10012275_30430</name>
</gene>
<accession>A0A8J3FWY4</accession>
<evidence type="ECO:0000313" key="4">
    <source>
        <dbReference type="Proteomes" id="UP000637578"/>
    </source>
</evidence>
<reference evidence="3" key="1">
    <citation type="journal article" date="2014" name="Int. J. Syst. Evol. Microbiol.">
        <title>Complete genome sequence of Corynebacterium casei LMG S-19264T (=DSM 44701T), isolated from a smear-ripened cheese.</title>
        <authorList>
            <consortium name="US DOE Joint Genome Institute (JGI-PGF)"/>
            <person name="Walter F."/>
            <person name="Albersmeier A."/>
            <person name="Kalinowski J."/>
            <person name="Ruckert C."/>
        </authorList>
    </citation>
    <scope>NUCLEOTIDE SEQUENCE</scope>
    <source>
        <strain evidence="3">CGMCC 4.5737</strain>
    </source>
</reference>
<keyword evidence="4" id="KW-1185">Reference proteome</keyword>
<evidence type="ECO:0008006" key="5">
    <source>
        <dbReference type="Google" id="ProtNLM"/>
    </source>
</evidence>
<keyword evidence="2" id="KW-0472">Membrane</keyword>